<dbReference type="GO" id="GO:0042597">
    <property type="term" value="C:periplasmic space"/>
    <property type="evidence" value="ECO:0007669"/>
    <property type="project" value="UniProtKB-SubCell"/>
</dbReference>
<evidence type="ECO:0000256" key="6">
    <source>
        <dbReference type="SAM" id="SignalP"/>
    </source>
</evidence>
<evidence type="ECO:0000313" key="7">
    <source>
        <dbReference type="EMBL" id="KLN58353.1"/>
    </source>
</evidence>
<dbReference type="Pfam" id="PF13531">
    <property type="entry name" value="SBP_bac_11"/>
    <property type="match status" value="1"/>
</dbReference>
<dbReference type="SUPFAM" id="SSF53850">
    <property type="entry name" value="Periplasmic binding protein-like II"/>
    <property type="match status" value="1"/>
</dbReference>
<dbReference type="RefSeq" id="WP_047783116.1">
    <property type="nucleotide sequence ID" value="NZ_JZWI01000003.1"/>
</dbReference>
<evidence type="ECO:0000313" key="8">
    <source>
        <dbReference type="Proteomes" id="UP000035170"/>
    </source>
</evidence>
<dbReference type="AlphaFoldDB" id="A0A0H2M7M4"/>
<feature type="signal peptide" evidence="6">
    <location>
        <begin position="1"/>
        <end position="31"/>
    </location>
</feature>
<evidence type="ECO:0000256" key="3">
    <source>
        <dbReference type="ARBA" id="ARBA00022448"/>
    </source>
</evidence>
<dbReference type="CDD" id="cd13519">
    <property type="entry name" value="PBP2_PEB3_AcfC"/>
    <property type="match status" value="1"/>
</dbReference>
<dbReference type="Proteomes" id="UP000035170">
    <property type="component" value="Unassembled WGS sequence"/>
</dbReference>
<keyword evidence="3" id="KW-0813">Transport</keyword>
<keyword evidence="5" id="KW-0574">Periplasm</keyword>
<comment type="similarity">
    <text evidence="2">Belongs to the prokaryotic sulfate-binding protein family.</text>
</comment>
<dbReference type="InterPro" id="IPR005669">
    <property type="entry name" value="Thiosulph/SO4-bd"/>
</dbReference>
<evidence type="ECO:0000256" key="1">
    <source>
        <dbReference type="ARBA" id="ARBA00004418"/>
    </source>
</evidence>
<sequence>MQSSRISTSLSKVLRVAAAIALVSAAMTSAAKEPATINVYGPGGPAPAMKEAAQAYGAASGVQVNVVAGPTPQWVEKAKADADVVFSGAENMMSDFAKALPGAFDLREAEPLFLRPVAILVRPGNPKGIQGFRDLLKPGIKVLAVAGAGQTGLWEDVAGRTGDIEVVKAFRRNLVLPEAPNSALARQQWTQQPEIDAWLIWNIWQVANPDLAQVVPVEEPYRIYRDTGVVLTAKGKNAEAARGFVAYLKSDDGRRVFAKWGWDTKPVTR</sequence>
<evidence type="ECO:0000256" key="5">
    <source>
        <dbReference type="ARBA" id="ARBA00022764"/>
    </source>
</evidence>
<accession>A0A0H2M7M4</accession>
<keyword evidence="4 6" id="KW-0732">Signal</keyword>
<name>A0A0H2M7M4_VARPD</name>
<evidence type="ECO:0008006" key="9">
    <source>
        <dbReference type="Google" id="ProtNLM"/>
    </source>
</evidence>
<reference evidence="7 8" key="1">
    <citation type="submission" date="2015-03" db="EMBL/GenBank/DDBJ databases">
        <title>Genome sequence of Variovorax paradoxus TBEA6.</title>
        <authorList>
            <person name="Poehlein A."/>
            <person name="Schuldes J."/>
            <person name="Wuebbeler J.H."/>
            <person name="Hiessl S."/>
            <person name="Steinbuechel A."/>
            <person name="Daniel R."/>
        </authorList>
    </citation>
    <scope>NUCLEOTIDE SEQUENCE [LARGE SCALE GENOMIC DNA]</scope>
    <source>
        <strain evidence="7 8">TBEA6</strain>
    </source>
</reference>
<dbReference type="GO" id="GO:0140104">
    <property type="term" value="F:molecular carrier activity"/>
    <property type="evidence" value="ECO:0007669"/>
    <property type="project" value="InterPro"/>
</dbReference>
<dbReference type="PATRIC" id="fig|34073.19.peg.468"/>
<dbReference type="PANTHER" id="PTHR30368:SF2">
    <property type="entry name" value="SULFATE-BINDING PROTEIN"/>
    <property type="match status" value="1"/>
</dbReference>
<dbReference type="PANTHER" id="PTHR30368">
    <property type="entry name" value="SULFATE-BINDING PROTEIN"/>
    <property type="match status" value="1"/>
</dbReference>
<dbReference type="Gene3D" id="3.40.190.10">
    <property type="entry name" value="Periplasmic binding protein-like II"/>
    <property type="match status" value="2"/>
</dbReference>
<keyword evidence="8" id="KW-1185">Reference proteome</keyword>
<proteinExistence type="inferred from homology"/>
<dbReference type="EMBL" id="JZWI01000003">
    <property type="protein sequence ID" value="KLN58353.1"/>
    <property type="molecule type" value="Genomic_DNA"/>
</dbReference>
<evidence type="ECO:0000256" key="4">
    <source>
        <dbReference type="ARBA" id="ARBA00022729"/>
    </source>
</evidence>
<feature type="chain" id="PRO_5002597312" description="ABC transporter substrate-binding protein" evidence="6">
    <location>
        <begin position="32"/>
        <end position="269"/>
    </location>
</feature>
<comment type="subcellular location">
    <subcellularLocation>
        <location evidence="1">Periplasm</location>
    </subcellularLocation>
</comment>
<evidence type="ECO:0000256" key="2">
    <source>
        <dbReference type="ARBA" id="ARBA00006099"/>
    </source>
</evidence>
<organism evidence="7 8">
    <name type="scientific">Variovorax paradoxus</name>
    <dbReference type="NCBI Taxonomy" id="34073"/>
    <lineage>
        <taxon>Bacteria</taxon>
        <taxon>Pseudomonadati</taxon>
        <taxon>Pseudomonadota</taxon>
        <taxon>Betaproteobacteria</taxon>
        <taxon>Burkholderiales</taxon>
        <taxon>Comamonadaceae</taxon>
        <taxon>Variovorax</taxon>
    </lineage>
</organism>
<dbReference type="GO" id="GO:1902358">
    <property type="term" value="P:sulfate transmembrane transport"/>
    <property type="evidence" value="ECO:0007669"/>
    <property type="project" value="InterPro"/>
</dbReference>
<protein>
    <recommendedName>
        <fullName evidence="9">ABC transporter substrate-binding protein</fullName>
    </recommendedName>
</protein>
<gene>
    <name evidence="7" type="ORF">VPARA_04680</name>
</gene>
<comment type="caution">
    <text evidence="7">The sequence shown here is derived from an EMBL/GenBank/DDBJ whole genome shotgun (WGS) entry which is preliminary data.</text>
</comment>